<dbReference type="AlphaFoldDB" id="A0A1G9JXR0"/>
<name>A0A1G9JXR0_9FLAO</name>
<sequence length="47" mass="5239">MEGGNQKFKKPTESVVENPLHLPTLINFNVDDPSYSPGVNKIHFMAP</sequence>
<dbReference type="STRING" id="192904.SAMN04488514_101737"/>
<proteinExistence type="predicted"/>
<keyword evidence="2" id="KW-1185">Reference proteome</keyword>
<accession>A0A1G9JXR0</accession>
<gene>
    <name evidence="1" type="ORF">SAMN04488514_101737</name>
</gene>
<dbReference type="Proteomes" id="UP000199440">
    <property type="component" value="Unassembled WGS sequence"/>
</dbReference>
<evidence type="ECO:0000313" key="1">
    <source>
        <dbReference type="EMBL" id="SDL41683.1"/>
    </source>
</evidence>
<reference evidence="1 2" key="1">
    <citation type="submission" date="2016-10" db="EMBL/GenBank/DDBJ databases">
        <authorList>
            <person name="de Groot N.N."/>
        </authorList>
    </citation>
    <scope>NUCLEOTIDE SEQUENCE [LARGE SCALE GENOMIC DNA]</scope>
    <source>
        <strain evidence="1 2">DSM 19886</strain>
    </source>
</reference>
<protein>
    <submittedName>
        <fullName evidence="1">Uncharacterized protein</fullName>
    </submittedName>
</protein>
<organism evidence="1 2">
    <name type="scientific">Kriegella aquimaris</name>
    <dbReference type="NCBI Taxonomy" id="192904"/>
    <lineage>
        <taxon>Bacteria</taxon>
        <taxon>Pseudomonadati</taxon>
        <taxon>Bacteroidota</taxon>
        <taxon>Flavobacteriia</taxon>
        <taxon>Flavobacteriales</taxon>
        <taxon>Flavobacteriaceae</taxon>
        <taxon>Kriegella</taxon>
    </lineage>
</organism>
<evidence type="ECO:0000313" key="2">
    <source>
        <dbReference type="Proteomes" id="UP000199440"/>
    </source>
</evidence>
<dbReference type="EMBL" id="FNGV01000001">
    <property type="protein sequence ID" value="SDL41683.1"/>
    <property type="molecule type" value="Genomic_DNA"/>
</dbReference>